<evidence type="ECO:0000256" key="3">
    <source>
        <dbReference type="ARBA" id="ARBA00022729"/>
    </source>
</evidence>
<feature type="signal peptide" evidence="8">
    <location>
        <begin position="1"/>
        <end position="35"/>
    </location>
</feature>
<keyword evidence="6" id="KW-0325">Glycoprotein</keyword>
<gene>
    <name evidence="10" type="ORF">EX30DRAFT_373368</name>
</gene>
<dbReference type="PANTHER" id="PTHR24269:SF16">
    <property type="entry name" value="PROTEIN SLG1"/>
    <property type="match status" value="1"/>
</dbReference>
<accession>A0A4S2MSK3</accession>
<dbReference type="Pfam" id="PF01822">
    <property type="entry name" value="WSC"/>
    <property type="match status" value="4"/>
</dbReference>
<evidence type="ECO:0000256" key="8">
    <source>
        <dbReference type="SAM" id="SignalP"/>
    </source>
</evidence>
<sequence>MRPPSLSTPWLRFPFNLSFGVILLLLSWLPHFVAALHSTDTITSGGDNTRSGYQPNHNMDPAVVQSPQFGVLWRQKLKGNYNGWTEQIFAQPLVYTPPSGERQYVYIASQMNWIYKLDALTGEILESRNLHIPFLVSELDGCNDISFCIGSTATGVIDPVTNTWYFTTKTYRDQTDQEKGRLNGRYYVHAVDCDTLEEKPNFPVNLEGLIAYNNPIRMFLGGNQHQRPALMQSGPYIYAGFASHCVQYNFTGWIIGWHGVTGEIVEAFATEGGPEDAKGAGVWMSGGGLASDFPNRMFFATGNGYANQLKGIPVPGRQPPTSLEEAVVHMSIQENGRLQPVDFFMPWEKQQLDAADKDLGTSGVALLDPGTFTSPTVKRMGCIAGKSGKLYFLNMDDLGGYSMGENGSDAVLGMYQFLNSVFATAGSYPLEGGYVYVNPVRFPTAVFKYGLDENGLPSFTKVAETDDTSAYVLGVGHGGTTSMNGQPGTGIYWMTDIQGLHLRAYKAVPENGKLIRILGLNIPGMTKFSRPSFGNGRLYLTTTTGYIVGVGSPVNLPLDCSAPIEFGNAVMGGNGTIKEITCKAKVAQQVSGIGPQGGEHWSVQNLPTLPLTLAKDQIMTFQATFLPTAPGPLSDNIYINSTANVGGYSQNTPVAVRGISTSNSPILLITPNTISFPGLITGETPEGLNETFFFKNLGSAPLIVAQTLISDVGENGPFLPPGTTSTGAIAFFNLPEVIPPESEVAVTVNFKPIQDGSFPAYLTIVSNGGTVKVTVVATSGGPPKAKIEFERFDGTGWDEYDPDGFFNFGPVNQSTTRNLKLRLSNIAPPNSPVLTLTISKPPIGAGKIVAAVNGIDLGEGTQIVGGTSAEARLYCSVPKSQPNMDPYLGEAAWTMNSNDPTMGKVEIRFKCDAVAQQRGPLREDGQARYRFIGCFKENNPGRQLLRQLYGAADNENGKCTTACAEHSGNYIFAGTQYHRECWCGNVIPRQRVNDNDCNFDCTGDQNQWCGGNGYFGGGSYISLFADSDRFDANQTIPIVTSTTIPGPEPTVVPGGPYHNPGDDVFSLMGCYSEPSSGRALSVLTGDDNLTAKKCWEYCGNYNYAGMEYGRECWCGNTLAAGAGQVPLTECSTVCKGNSSEYCGRGGRLNLYTKLPVSSGVPLESASATPDSVSTTTVRPSGSGSGSASPNPTTVLSTTTSTTSTQTASPTPDGWEYLGCANETTPRALNGGSVSGSMTIEKCKNFCFARNLPLAGVEYGNECYCGTELQSGSKLGQSNCNMPCSGDATQTCGGSRRLSVYNYTLYVPPMAPAAVGTYIHQGCWSDSGERTLTGYIFANSTGMTVEMCIGACAQRGFQYGGAEYGQECYCGNTLSASTTLLPEERCRMLCKGNTREYCGGSGAMNLYRNMPMNITAAGLPAGVDDIEEKRRRVRRRERGEWRR</sequence>
<feature type="compositionally biased region" description="Low complexity" evidence="7">
    <location>
        <begin position="1185"/>
        <end position="1211"/>
    </location>
</feature>
<evidence type="ECO:0000313" key="11">
    <source>
        <dbReference type="Proteomes" id="UP000298138"/>
    </source>
</evidence>
<dbReference type="Proteomes" id="UP000298138">
    <property type="component" value="Unassembled WGS sequence"/>
</dbReference>
<feature type="domain" description="WSC" evidence="9">
    <location>
        <begin position="1316"/>
        <end position="1409"/>
    </location>
</feature>
<evidence type="ECO:0000256" key="7">
    <source>
        <dbReference type="SAM" id="MobiDB-lite"/>
    </source>
</evidence>
<feature type="domain" description="WSC" evidence="9">
    <location>
        <begin position="928"/>
        <end position="1021"/>
    </location>
</feature>
<dbReference type="Gene3D" id="2.60.40.10">
    <property type="entry name" value="Immunoglobulins"/>
    <property type="match status" value="1"/>
</dbReference>
<dbReference type="InterPro" id="IPR015943">
    <property type="entry name" value="WD40/YVTN_repeat-like_dom_sf"/>
</dbReference>
<dbReference type="InterPro" id="IPR013783">
    <property type="entry name" value="Ig-like_fold"/>
</dbReference>
<feature type="domain" description="WSC" evidence="9">
    <location>
        <begin position="1213"/>
        <end position="1303"/>
    </location>
</feature>
<feature type="region of interest" description="Disordered" evidence="7">
    <location>
        <begin position="1162"/>
        <end position="1214"/>
    </location>
</feature>
<dbReference type="Gene3D" id="2.130.10.10">
    <property type="entry name" value="YVTN repeat-like/Quinoprotein amine dehydrogenase"/>
    <property type="match status" value="1"/>
</dbReference>
<evidence type="ECO:0000256" key="1">
    <source>
        <dbReference type="ARBA" id="ARBA00004167"/>
    </source>
</evidence>
<keyword evidence="3 8" id="KW-0732">Signal</keyword>
<evidence type="ECO:0000256" key="6">
    <source>
        <dbReference type="ARBA" id="ARBA00023180"/>
    </source>
</evidence>
<dbReference type="InParanoid" id="A0A4S2MSK3"/>
<dbReference type="InterPro" id="IPR011047">
    <property type="entry name" value="Quinoprotein_ADH-like_sf"/>
</dbReference>
<dbReference type="EMBL" id="ML220135">
    <property type="protein sequence ID" value="TGZ79038.1"/>
    <property type="molecule type" value="Genomic_DNA"/>
</dbReference>
<evidence type="ECO:0000256" key="2">
    <source>
        <dbReference type="ARBA" id="ARBA00022692"/>
    </source>
</evidence>
<keyword evidence="5" id="KW-0472">Membrane</keyword>
<dbReference type="STRING" id="341454.A0A4S2MSK3"/>
<dbReference type="GO" id="GO:0005886">
    <property type="term" value="C:plasma membrane"/>
    <property type="evidence" value="ECO:0007669"/>
    <property type="project" value="TreeGrafter"/>
</dbReference>
<dbReference type="SMART" id="SM00321">
    <property type="entry name" value="WSC"/>
    <property type="match status" value="4"/>
</dbReference>
<organism evidence="10 11">
    <name type="scientific">Ascodesmis nigricans</name>
    <dbReference type="NCBI Taxonomy" id="341454"/>
    <lineage>
        <taxon>Eukaryota</taxon>
        <taxon>Fungi</taxon>
        <taxon>Dikarya</taxon>
        <taxon>Ascomycota</taxon>
        <taxon>Pezizomycotina</taxon>
        <taxon>Pezizomycetes</taxon>
        <taxon>Pezizales</taxon>
        <taxon>Ascodesmidaceae</taxon>
        <taxon>Ascodesmis</taxon>
    </lineage>
</organism>
<comment type="subcellular location">
    <subcellularLocation>
        <location evidence="1">Membrane</location>
        <topology evidence="1">Single-pass membrane protein</topology>
    </subcellularLocation>
</comment>
<feature type="domain" description="WSC" evidence="9">
    <location>
        <begin position="1064"/>
        <end position="1154"/>
    </location>
</feature>
<evidence type="ECO:0000256" key="5">
    <source>
        <dbReference type="ARBA" id="ARBA00023136"/>
    </source>
</evidence>
<name>A0A4S2MSK3_9PEZI</name>
<keyword evidence="4" id="KW-1133">Transmembrane helix</keyword>
<dbReference type="OrthoDB" id="5985073at2759"/>
<dbReference type="SUPFAM" id="SSF50998">
    <property type="entry name" value="Quinoprotein alcohol dehydrogenase-like"/>
    <property type="match status" value="1"/>
</dbReference>
<reference evidence="10 11" key="1">
    <citation type="submission" date="2019-04" db="EMBL/GenBank/DDBJ databases">
        <title>Comparative genomics and transcriptomics to analyze fruiting body development in filamentous ascomycetes.</title>
        <authorList>
            <consortium name="DOE Joint Genome Institute"/>
            <person name="Lutkenhaus R."/>
            <person name="Traeger S."/>
            <person name="Breuer J."/>
            <person name="Kuo A."/>
            <person name="Lipzen A."/>
            <person name="Pangilinan J."/>
            <person name="Dilworth D."/>
            <person name="Sandor L."/>
            <person name="Poggeler S."/>
            <person name="Barry K."/>
            <person name="Grigoriev I.V."/>
            <person name="Nowrousian M."/>
        </authorList>
    </citation>
    <scope>NUCLEOTIDE SEQUENCE [LARGE SCALE GENOMIC DNA]</scope>
    <source>
        <strain evidence="10 11">CBS 389.68</strain>
    </source>
</reference>
<keyword evidence="11" id="KW-1185">Reference proteome</keyword>
<dbReference type="InterPro" id="IPR002889">
    <property type="entry name" value="WSC_carb-bd"/>
</dbReference>
<feature type="compositionally biased region" description="Polar residues" evidence="7">
    <location>
        <begin position="1165"/>
        <end position="1179"/>
    </location>
</feature>
<evidence type="ECO:0000256" key="4">
    <source>
        <dbReference type="ARBA" id="ARBA00022989"/>
    </source>
</evidence>
<proteinExistence type="predicted"/>
<dbReference type="PANTHER" id="PTHR24269">
    <property type="entry name" value="KREMEN PROTEIN"/>
    <property type="match status" value="1"/>
</dbReference>
<evidence type="ECO:0000259" key="9">
    <source>
        <dbReference type="PROSITE" id="PS51212"/>
    </source>
</evidence>
<feature type="chain" id="PRO_5020892922" evidence="8">
    <location>
        <begin position="36"/>
        <end position="1442"/>
    </location>
</feature>
<evidence type="ECO:0000313" key="10">
    <source>
        <dbReference type="EMBL" id="TGZ79038.1"/>
    </source>
</evidence>
<dbReference type="PROSITE" id="PS51212">
    <property type="entry name" value="WSC"/>
    <property type="match status" value="4"/>
</dbReference>
<dbReference type="InterPro" id="IPR051836">
    <property type="entry name" value="Kremen_rcpt"/>
</dbReference>
<keyword evidence="2" id="KW-0812">Transmembrane</keyword>
<protein>
    <submittedName>
        <fullName evidence="10">WSC-domain-containing protein</fullName>
    </submittedName>
</protein>